<comment type="caution">
    <text evidence="2">The sequence shown here is derived from an EMBL/GenBank/DDBJ whole genome shotgun (WGS) entry which is preliminary data.</text>
</comment>
<evidence type="ECO:0000313" key="3">
    <source>
        <dbReference type="Proteomes" id="UP001140949"/>
    </source>
</evidence>
<evidence type="ECO:0000313" key="2">
    <source>
        <dbReference type="EMBL" id="KAJ6831247.1"/>
    </source>
</evidence>
<dbReference type="Proteomes" id="UP001140949">
    <property type="component" value="Unassembled WGS sequence"/>
</dbReference>
<gene>
    <name evidence="1" type="ORF">M6B38_222990</name>
    <name evidence="2" type="ORF">M6B38_350855</name>
</gene>
<dbReference type="AlphaFoldDB" id="A0AAX6GSC8"/>
<reference evidence="2" key="2">
    <citation type="submission" date="2023-04" db="EMBL/GenBank/DDBJ databases">
        <authorList>
            <person name="Bruccoleri R.E."/>
            <person name="Oakeley E.J."/>
            <person name="Faust A.-M."/>
            <person name="Dessus-Babus S."/>
            <person name="Altorfer M."/>
            <person name="Burckhardt D."/>
            <person name="Oertli M."/>
            <person name="Naumann U."/>
            <person name="Petersen F."/>
            <person name="Wong J."/>
        </authorList>
    </citation>
    <scope>NUCLEOTIDE SEQUENCE</scope>
    <source>
        <strain evidence="2">GSM-AAB239-AS_SAM_17_03QT</strain>
        <tissue evidence="2">Leaf</tissue>
    </source>
</reference>
<protein>
    <submittedName>
        <fullName evidence="2">Pollen-specific leucine-rich repeat extensin-like protein 4</fullName>
    </submittedName>
</protein>
<sequence>MSPTRRRDQLGPRWRVDPPWIYRSPAAFPVRRPSRPLRLLADAVALSPTPNPLDRSLPTLIWRLLHVLTDCGSLSGIVLLVSQLRTSGKFSRDHS</sequence>
<reference evidence="2" key="1">
    <citation type="journal article" date="2023" name="GigaByte">
        <title>Genome assembly of the bearded iris, Iris pallida Lam.</title>
        <authorList>
            <person name="Bruccoleri R.E."/>
            <person name="Oakeley E.J."/>
            <person name="Faust A.M.E."/>
            <person name="Altorfer M."/>
            <person name="Dessus-Babus S."/>
            <person name="Burckhardt D."/>
            <person name="Oertli M."/>
            <person name="Naumann U."/>
            <person name="Petersen F."/>
            <person name="Wong J."/>
        </authorList>
    </citation>
    <scope>NUCLEOTIDE SEQUENCE</scope>
    <source>
        <strain evidence="2">GSM-AAB239-AS_SAM_17_03QT</strain>
    </source>
</reference>
<keyword evidence="3" id="KW-1185">Reference proteome</keyword>
<dbReference type="EMBL" id="JANAVB010041414">
    <property type="protein sequence ID" value="KAJ6796345.1"/>
    <property type="molecule type" value="Genomic_DNA"/>
</dbReference>
<dbReference type="EMBL" id="JANAVB010016841">
    <property type="protein sequence ID" value="KAJ6831247.1"/>
    <property type="molecule type" value="Genomic_DNA"/>
</dbReference>
<organism evidence="2 3">
    <name type="scientific">Iris pallida</name>
    <name type="common">Sweet iris</name>
    <dbReference type="NCBI Taxonomy" id="29817"/>
    <lineage>
        <taxon>Eukaryota</taxon>
        <taxon>Viridiplantae</taxon>
        <taxon>Streptophyta</taxon>
        <taxon>Embryophyta</taxon>
        <taxon>Tracheophyta</taxon>
        <taxon>Spermatophyta</taxon>
        <taxon>Magnoliopsida</taxon>
        <taxon>Liliopsida</taxon>
        <taxon>Asparagales</taxon>
        <taxon>Iridaceae</taxon>
        <taxon>Iridoideae</taxon>
        <taxon>Irideae</taxon>
        <taxon>Iris</taxon>
    </lineage>
</organism>
<name>A0AAX6GSC8_IRIPA</name>
<accession>A0AAX6GSC8</accession>
<proteinExistence type="predicted"/>
<evidence type="ECO:0000313" key="1">
    <source>
        <dbReference type="EMBL" id="KAJ6796345.1"/>
    </source>
</evidence>